<dbReference type="PIRSF" id="PIRSF000193">
    <property type="entry name" value="Pyrrol-5-carb_rd"/>
    <property type="match status" value="1"/>
</dbReference>
<evidence type="ECO:0000259" key="4">
    <source>
        <dbReference type="Pfam" id="PF03807"/>
    </source>
</evidence>
<keyword evidence="2" id="KW-0028">Amino-acid biosynthesis</keyword>
<dbReference type="Gene3D" id="1.10.3730.10">
    <property type="entry name" value="ProC C-terminal domain-like"/>
    <property type="match status" value="1"/>
</dbReference>
<gene>
    <name evidence="2 6" type="primary">proC</name>
    <name evidence="6" type="ORF">I5776_10545</name>
</gene>
<keyword evidence="2" id="KW-0641">Proline biosynthesis</keyword>
<keyword evidence="2" id="KW-0963">Cytoplasm</keyword>
<dbReference type="EC" id="1.5.1.2" evidence="2 3"/>
<reference evidence="6 7" key="1">
    <citation type="submission" date="2020-11" db="EMBL/GenBank/DDBJ databases">
        <title>Taxonomic evaluation of the Bacillus sporothermodurans group of bacteria based on whole genome sequences.</title>
        <authorList>
            <person name="Fiedler G."/>
            <person name="Herbstmann A.-D."/>
            <person name="Doll E."/>
            <person name="Wenning M."/>
            <person name="Brinks E."/>
            <person name="Kabisch J."/>
            <person name="Breitenwieser F."/>
            <person name="Lappann M."/>
            <person name="Boehnlein C."/>
            <person name="Franz C."/>
        </authorList>
    </citation>
    <scope>NUCLEOTIDE SEQUENCE [LARGE SCALE GENOMIC DNA]</scope>
    <source>
        <strain evidence="6 7">JCM 19841</strain>
    </source>
</reference>
<comment type="pathway">
    <text evidence="2">Amino-acid biosynthesis; L-proline biosynthesis; L-proline from L-glutamate 5-semialdehyde: step 1/1.</text>
</comment>
<accession>A0ABX7E6D9</accession>
<comment type="catalytic activity">
    <reaction evidence="2">
        <text>L-proline + NADP(+) = (S)-1-pyrroline-5-carboxylate + NADPH + 2 H(+)</text>
        <dbReference type="Rhea" id="RHEA:14109"/>
        <dbReference type="ChEBI" id="CHEBI:15378"/>
        <dbReference type="ChEBI" id="CHEBI:17388"/>
        <dbReference type="ChEBI" id="CHEBI:57783"/>
        <dbReference type="ChEBI" id="CHEBI:58349"/>
        <dbReference type="ChEBI" id="CHEBI:60039"/>
        <dbReference type="EC" id="1.5.1.2"/>
    </reaction>
</comment>
<dbReference type="InterPro" id="IPR000304">
    <property type="entry name" value="Pyrroline-COOH_reductase"/>
</dbReference>
<dbReference type="Pfam" id="PF03807">
    <property type="entry name" value="F420_oxidored"/>
    <property type="match status" value="1"/>
</dbReference>
<evidence type="ECO:0000256" key="1">
    <source>
        <dbReference type="ARBA" id="ARBA00005525"/>
    </source>
</evidence>
<comment type="catalytic activity">
    <reaction evidence="2">
        <text>L-proline + NAD(+) = (S)-1-pyrroline-5-carboxylate + NADH + 2 H(+)</text>
        <dbReference type="Rhea" id="RHEA:14105"/>
        <dbReference type="ChEBI" id="CHEBI:15378"/>
        <dbReference type="ChEBI" id="CHEBI:17388"/>
        <dbReference type="ChEBI" id="CHEBI:57540"/>
        <dbReference type="ChEBI" id="CHEBI:57945"/>
        <dbReference type="ChEBI" id="CHEBI:60039"/>
        <dbReference type="EC" id="1.5.1.2"/>
    </reaction>
</comment>
<evidence type="ECO:0000259" key="5">
    <source>
        <dbReference type="Pfam" id="PF14748"/>
    </source>
</evidence>
<evidence type="ECO:0000256" key="2">
    <source>
        <dbReference type="HAMAP-Rule" id="MF_01925"/>
    </source>
</evidence>
<dbReference type="PANTHER" id="PTHR11645:SF49">
    <property type="entry name" value="PYRROLINE-5-CARBOXYLATE REDUCTASE 1"/>
    <property type="match status" value="1"/>
</dbReference>
<dbReference type="InterPro" id="IPR008927">
    <property type="entry name" value="6-PGluconate_DH-like_C_sf"/>
</dbReference>
<organism evidence="6 7">
    <name type="scientific">Heyndrickxia vini</name>
    <dbReference type="NCBI Taxonomy" id="1476025"/>
    <lineage>
        <taxon>Bacteria</taxon>
        <taxon>Bacillati</taxon>
        <taxon>Bacillota</taxon>
        <taxon>Bacilli</taxon>
        <taxon>Bacillales</taxon>
        <taxon>Bacillaceae</taxon>
        <taxon>Heyndrickxia</taxon>
    </lineage>
</organism>
<dbReference type="EMBL" id="CP065425">
    <property type="protein sequence ID" value="QQZ11288.1"/>
    <property type="molecule type" value="Genomic_DNA"/>
</dbReference>
<sequence>MNIQDSTVLFIGAGPMEEAMISGIIQSAIIPSSQIYVNNKNNKVRLKELQSKYHINIFQSNETHLSNFNVIVMAVQPKNIDEILVQLQSTLNSEQLILSVVTSIPTDYYEDKIENQPIIRAMPNTSSMVGESATGMSVGKYATNEHVEIARMLLNSIGEVYVIPEDNMDIFTGIAGSGPAYFYYLMEHMEHAGVEGGLSEQLIRNLVAQTMYGAAKMVLGNIGSPEILRKNVAAPGGPTEAGLMALEAFGGNIAIKEAVINTTKRSAEMNQPFTKFNSASLINK</sequence>
<feature type="domain" description="Pyrroline-5-carboxylate reductase catalytic N-terminal" evidence="4">
    <location>
        <begin position="8"/>
        <end position="101"/>
    </location>
</feature>
<evidence type="ECO:0000313" key="7">
    <source>
        <dbReference type="Proteomes" id="UP000595691"/>
    </source>
</evidence>
<comment type="function">
    <text evidence="2">Catalyzes the reduction of 1-pyrroline-5-carboxylate (PCA) to L-proline.</text>
</comment>
<dbReference type="HAMAP" id="MF_01925">
    <property type="entry name" value="P5C_reductase"/>
    <property type="match status" value="1"/>
</dbReference>
<name>A0ABX7E6D9_9BACI</name>
<evidence type="ECO:0000256" key="3">
    <source>
        <dbReference type="NCBIfam" id="TIGR00112"/>
    </source>
</evidence>
<keyword evidence="2" id="KW-0521">NADP</keyword>
<keyword evidence="2 6" id="KW-0560">Oxidoreductase</keyword>
<dbReference type="NCBIfam" id="TIGR00112">
    <property type="entry name" value="proC"/>
    <property type="match status" value="1"/>
</dbReference>
<dbReference type="RefSeq" id="WP_202780557.1">
    <property type="nucleotide sequence ID" value="NZ_CP065425.1"/>
</dbReference>
<feature type="domain" description="Pyrroline-5-carboxylate reductase dimerisation" evidence="5">
    <location>
        <begin position="165"/>
        <end position="269"/>
    </location>
</feature>
<protein>
    <recommendedName>
        <fullName evidence="2 3">Pyrroline-5-carboxylate reductase</fullName>
        <shortName evidence="2">P5C reductase</shortName>
        <shortName evidence="2">P5CR</shortName>
        <ecNumber evidence="2 3">1.5.1.2</ecNumber>
    </recommendedName>
    <alternativeName>
        <fullName evidence="2">PCA reductase</fullName>
    </alternativeName>
</protein>
<dbReference type="SUPFAM" id="SSF51735">
    <property type="entry name" value="NAD(P)-binding Rossmann-fold domains"/>
    <property type="match status" value="1"/>
</dbReference>
<dbReference type="GO" id="GO:0004735">
    <property type="term" value="F:pyrroline-5-carboxylate reductase activity"/>
    <property type="evidence" value="ECO:0007669"/>
    <property type="project" value="UniProtKB-EC"/>
</dbReference>
<dbReference type="InterPro" id="IPR028939">
    <property type="entry name" value="P5C_Rdtase_cat_N"/>
</dbReference>
<dbReference type="SUPFAM" id="SSF48179">
    <property type="entry name" value="6-phosphogluconate dehydrogenase C-terminal domain-like"/>
    <property type="match status" value="1"/>
</dbReference>
<dbReference type="Proteomes" id="UP000595691">
    <property type="component" value="Chromosome"/>
</dbReference>
<proteinExistence type="inferred from homology"/>
<keyword evidence="7" id="KW-1185">Reference proteome</keyword>
<dbReference type="Gene3D" id="3.40.50.720">
    <property type="entry name" value="NAD(P)-binding Rossmann-like Domain"/>
    <property type="match status" value="1"/>
</dbReference>
<dbReference type="PANTHER" id="PTHR11645">
    <property type="entry name" value="PYRROLINE-5-CARBOXYLATE REDUCTASE"/>
    <property type="match status" value="1"/>
</dbReference>
<comment type="similarity">
    <text evidence="1 2">Belongs to the pyrroline-5-carboxylate reductase family.</text>
</comment>
<evidence type="ECO:0000313" key="6">
    <source>
        <dbReference type="EMBL" id="QQZ11288.1"/>
    </source>
</evidence>
<comment type="subcellular location">
    <subcellularLocation>
        <location evidence="2">Cytoplasm</location>
    </subcellularLocation>
</comment>
<dbReference type="InterPro" id="IPR036291">
    <property type="entry name" value="NAD(P)-bd_dom_sf"/>
</dbReference>
<dbReference type="Pfam" id="PF14748">
    <property type="entry name" value="P5CR_dimer"/>
    <property type="match status" value="1"/>
</dbReference>
<dbReference type="InterPro" id="IPR029036">
    <property type="entry name" value="P5CR_dimer"/>
</dbReference>